<dbReference type="OrthoDB" id="428263at2"/>
<organism evidence="1 2">
    <name type="scientific">Thermobifida halotolerans</name>
    <dbReference type="NCBI Taxonomy" id="483545"/>
    <lineage>
        <taxon>Bacteria</taxon>
        <taxon>Bacillati</taxon>
        <taxon>Actinomycetota</taxon>
        <taxon>Actinomycetes</taxon>
        <taxon>Streptosporangiales</taxon>
        <taxon>Nocardiopsidaceae</taxon>
        <taxon>Thermobifida</taxon>
    </lineage>
</organism>
<sequence>MFEVVRWAAVVAATVTTGLLAGVFFAFSVAVMPGLARVGDRGVVEVMQRINEAILNGWFLVVFLGSPVLSLVAVVVHVGSSGAVLGWLVAALVGGVVSLAVTVRGSVPLNDALAQAGPVERMADPVGVRRRFEARWVRWNVVRTVASVLAFGCLVGAVAVG</sequence>
<dbReference type="Pfam" id="PF08592">
    <property type="entry name" value="Anthrone_oxy"/>
    <property type="match status" value="1"/>
</dbReference>
<evidence type="ECO:0000313" key="2">
    <source>
        <dbReference type="Proteomes" id="UP000265719"/>
    </source>
</evidence>
<dbReference type="Proteomes" id="UP000265719">
    <property type="component" value="Chromosome"/>
</dbReference>
<dbReference type="RefSeq" id="WP_068690463.1">
    <property type="nucleotide sequence ID" value="NZ_CP063196.1"/>
</dbReference>
<keyword evidence="2" id="KW-1185">Reference proteome</keyword>
<accession>A0A399G659</accession>
<dbReference type="EMBL" id="CP063196">
    <property type="protein sequence ID" value="UOE21037.1"/>
    <property type="molecule type" value="Genomic_DNA"/>
</dbReference>
<dbReference type="InterPro" id="IPR013901">
    <property type="entry name" value="Anthrone_oxy"/>
</dbReference>
<name>A0A399G659_9ACTN</name>
<protein>
    <submittedName>
        <fullName evidence="1">DUF1772 domain-containing protein</fullName>
    </submittedName>
</protein>
<evidence type="ECO:0000313" key="1">
    <source>
        <dbReference type="EMBL" id="UOE21037.1"/>
    </source>
</evidence>
<proteinExistence type="predicted"/>
<gene>
    <name evidence="1" type="ORF">NI17_007760</name>
</gene>
<dbReference type="KEGG" id="thao:NI17_007760"/>
<dbReference type="AlphaFoldDB" id="A0A399G659"/>
<reference evidence="1" key="1">
    <citation type="submission" date="2020-10" db="EMBL/GenBank/DDBJ databases">
        <title>De novo genome project of the cellulose decomposer Thermobifida halotolerans type strain.</title>
        <authorList>
            <person name="Nagy I."/>
            <person name="Horvath B."/>
            <person name="Kukolya J."/>
            <person name="Nagy I."/>
            <person name="Orsini M."/>
        </authorList>
    </citation>
    <scope>NUCLEOTIDE SEQUENCE</scope>
    <source>
        <strain evidence="1">DSM 44931</strain>
    </source>
</reference>